<feature type="region of interest" description="Disordered" evidence="1">
    <location>
        <begin position="79"/>
        <end position="337"/>
    </location>
</feature>
<comment type="caution">
    <text evidence="2">The sequence shown here is derived from an EMBL/GenBank/DDBJ whole genome shotgun (WGS) entry which is preliminary data.</text>
</comment>
<sequence>MTADYFEAKGVRVPTAAEGRWAALVARQTVSPAQVQGEAEVFGERKDEDGGGQTGEALVVEPAENESASDLLAVPTAECGLTLGPDEETHQPPSPSVVFVSGATPECVSGKPSDRDDRDQDSAPRERKRLQLKLRSVPVEANTETATMSKAPELAPKGSSSIFGGARPVDTAAREREIEARLSRQRKEKRRQIRHREPFQDSRKEDQEIIAASSAAATPTTSTPRRARKKSPARKVLTPARRDVDTAATIEDVDPSLPAAQPLPQQDTSSEDSFSLGLDGSIGLSSVGEFDVEVEAPREMKRGHTSTSCSDEVSDGRAEAQRPKKSRPSSGGSNCAS</sequence>
<feature type="compositionally biased region" description="Basic and acidic residues" evidence="1">
    <location>
        <begin position="172"/>
        <end position="182"/>
    </location>
</feature>
<feature type="compositionally biased region" description="Low complexity" evidence="1">
    <location>
        <begin position="211"/>
        <end position="224"/>
    </location>
</feature>
<feature type="compositionally biased region" description="Basic residues" evidence="1">
    <location>
        <begin position="183"/>
        <end position="194"/>
    </location>
</feature>
<feature type="compositionally biased region" description="Polar residues" evidence="1">
    <location>
        <begin position="328"/>
        <end position="337"/>
    </location>
</feature>
<name>A0A9D4SV18_RHISA</name>
<dbReference type="EMBL" id="JABSTV010001251">
    <property type="protein sequence ID" value="KAH7951878.1"/>
    <property type="molecule type" value="Genomic_DNA"/>
</dbReference>
<dbReference type="AlphaFoldDB" id="A0A9D4SV18"/>
<dbReference type="Proteomes" id="UP000821837">
    <property type="component" value="Chromosome 5"/>
</dbReference>
<proteinExistence type="predicted"/>
<reference evidence="2" key="2">
    <citation type="submission" date="2021-09" db="EMBL/GenBank/DDBJ databases">
        <authorList>
            <person name="Jia N."/>
            <person name="Wang J."/>
            <person name="Shi W."/>
            <person name="Du L."/>
            <person name="Sun Y."/>
            <person name="Zhan W."/>
            <person name="Jiang J."/>
            <person name="Wang Q."/>
            <person name="Zhang B."/>
            <person name="Ji P."/>
            <person name="Sakyi L.B."/>
            <person name="Cui X."/>
            <person name="Yuan T."/>
            <person name="Jiang B."/>
            <person name="Yang W."/>
            <person name="Lam T.T.-Y."/>
            <person name="Chang Q."/>
            <person name="Ding S."/>
            <person name="Wang X."/>
            <person name="Zhu J."/>
            <person name="Ruan X."/>
            <person name="Zhao L."/>
            <person name="Wei J."/>
            <person name="Que T."/>
            <person name="Du C."/>
            <person name="Cheng J."/>
            <person name="Dai P."/>
            <person name="Han X."/>
            <person name="Huang E."/>
            <person name="Gao Y."/>
            <person name="Liu J."/>
            <person name="Shao H."/>
            <person name="Ye R."/>
            <person name="Li L."/>
            <person name="Wei W."/>
            <person name="Wang X."/>
            <person name="Wang C."/>
            <person name="Huo Q."/>
            <person name="Li W."/>
            <person name="Guo W."/>
            <person name="Chen H."/>
            <person name="Chen S."/>
            <person name="Zhou L."/>
            <person name="Zhou L."/>
            <person name="Ni X."/>
            <person name="Tian J."/>
            <person name="Zhou Y."/>
            <person name="Sheng Y."/>
            <person name="Liu T."/>
            <person name="Pan Y."/>
            <person name="Xia L."/>
            <person name="Li J."/>
            <person name="Zhao F."/>
            <person name="Cao W."/>
        </authorList>
    </citation>
    <scope>NUCLEOTIDE SEQUENCE</scope>
    <source>
        <strain evidence="2">Rsan-2018</strain>
        <tissue evidence="2">Larvae</tissue>
    </source>
</reference>
<organism evidence="2 3">
    <name type="scientific">Rhipicephalus sanguineus</name>
    <name type="common">Brown dog tick</name>
    <name type="synonym">Ixodes sanguineus</name>
    <dbReference type="NCBI Taxonomy" id="34632"/>
    <lineage>
        <taxon>Eukaryota</taxon>
        <taxon>Metazoa</taxon>
        <taxon>Ecdysozoa</taxon>
        <taxon>Arthropoda</taxon>
        <taxon>Chelicerata</taxon>
        <taxon>Arachnida</taxon>
        <taxon>Acari</taxon>
        <taxon>Parasitiformes</taxon>
        <taxon>Ixodida</taxon>
        <taxon>Ixodoidea</taxon>
        <taxon>Ixodidae</taxon>
        <taxon>Rhipicephalinae</taxon>
        <taxon>Rhipicephalus</taxon>
        <taxon>Rhipicephalus</taxon>
    </lineage>
</organism>
<protein>
    <submittedName>
        <fullName evidence="2">Uncharacterized protein</fullName>
    </submittedName>
</protein>
<reference evidence="2" key="1">
    <citation type="journal article" date="2020" name="Cell">
        <title>Large-Scale Comparative Analyses of Tick Genomes Elucidate Their Genetic Diversity and Vector Capacities.</title>
        <authorList>
            <consortium name="Tick Genome and Microbiome Consortium (TIGMIC)"/>
            <person name="Jia N."/>
            <person name="Wang J."/>
            <person name="Shi W."/>
            <person name="Du L."/>
            <person name="Sun Y."/>
            <person name="Zhan W."/>
            <person name="Jiang J.F."/>
            <person name="Wang Q."/>
            <person name="Zhang B."/>
            <person name="Ji P."/>
            <person name="Bell-Sakyi L."/>
            <person name="Cui X.M."/>
            <person name="Yuan T.T."/>
            <person name="Jiang B.G."/>
            <person name="Yang W.F."/>
            <person name="Lam T.T."/>
            <person name="Chang Q.C."/>
            <person name="Ding S.J."/>
            <person name="Wang X.J."/>
            <person name="Zhu J.G."/>
            <person name="Ruan X.D."/>
            <person name="Zhao L."/>
            <person name="Wei J.T."/>
            <person name="Ye R.Z."/>
            <person name="Que T.C."/>
            <person name="Du C.H."/>
            <person name="Zhou Y.H."/>
            <person name="Cheng J.X."/>
            <person name="Dai P.F."/>
            <person name="Guo W.B."/>
            <person name="Han X.H."/>
            <person name="Huang E.J."/>
            <person name="Li L.F."/>
            <person name="Wei W."/>
            <person name="Gao Y.C."/>
            <person name="Liu J.Z."/>
            <person name="Shao H.Z."/>
            <person name="Wang X."/>
            <person name="Wang C.C."/>
            <person name="Yang T.C."/>
            <person name="Huo Q.B."/>
            <person name="Li W."/>
            <person name="Chen H.Y."/>
            <person name="Chen S.E."/>
            <person name="Zhou L.G."/>
            <person name="Ni X.B."/>
            <person name="Tian J.H."/>
            <person name="Sheng Y."/>
            <person name="Liu T."/>
            <person name="Pan Y.S."/>
            <person name="Xia L.Y."/>
            <person name="Li J."/>
            <person name="Zhao F."/>
            <person name="Cao W.C."/>
        </authorList>
    </citation>
    <scope>NUCLEOTIDE SEQUENCE</scope>
    <source>
        <strain evidence="2">Rsan-2018</strain>
    </source>
</reference>
<dbReference type="VEuPathDB" id="VectorBase:RSAN_057039"/>
<keyword evidence="3" id="KW-1185">Reference proteome</keyword>
<feature type="compositionally biased region" description="Basic and acidic residues" evidence="1">
    <location>
        <begin position="112"/>
        <end position="125"/>
    </location>
</feature>
<feature type="compositionally biased region" description="Low complexity" evidence="1">
    <location>
        <begin position="257"/>
        <end position="266"/>
    </location>
</feature>
<evidence type="ECO:0000313" key="3">
    <source>
        <dbReference type="Proteomes" id="UP000821837"/>
    </source>
</evidence>
<evidence type="ECO:0000256" key="1">
    <source>
        <dbReference type="SAM" id="MobiDB-lite"/>
    </source>
</evidence>
<feature type="compositionally biased region" description="Low complexity" evidence="1">
    <location>
        <begin position="273"/>
        <end position="286"/>
    </location>
</feature>
<accession>A0A9D4SV18</accession>
<feature type="compositionally biased region" description="Basic and acidic residues" evidence="1">
    <location>
        <begin position="195"/>
        <end position="207"/>
    </location>
</feature>
<feature type="region of interest" description="Disordered" evidence="1">
    <location>
        <begin position="32"/>
        <end position="57"/>
    </location>
</feature>
<evidence type="ECO:0000313" key="2">
    <source>
        <dbReference type="EMBL" id="KAH7951878.1"/>
    </source>
</evidence>
<gene>
    <name evidence="2" type="ORF">HPB52_014481</name>
</gene>